<dbReference type="PANTHER" id="PTHR45444:SF3">
    <property type="entry name" value="XANTHINE DEHYDROGENASE"/>
    <property type="match status" value="1"/>
</dbReference>
<dbReference type="InterPro" id="IPR012675">
    <property type="entry name" value="Beta-grasp_dom_sf"/>
</dbReference>
<feature type="domain" description="2Fe-2S ferredoxin-type" evidence="6">
    <location>
        <begin position="5"/>
        <end position="91"/>
    </location>
</feature>
<evidence type="ECO:0000256" key="1">
    <source>
        <dbReference type="ARBA" id="ARBA00022630"/>
    </source>
</evidence>
<sequence length="479" mass="52515">MTHRTSVRFFLNGQLHEVVPSSPTQTLLNYLREDVGLTGTKEGCAEGDCGACTVTEATLEADGKVHFRAINACIRFVPSLDGKALWTVEGVAQQDGSLHPVQQAMVDCHGSQCGFCTPGFVMSMYTMYQNGDVKPCRDEVLDNLSGNLCRCTGYRPIIDAVQSMGSYPAVPTDVDAVTEQLKSIRPDSTVALESNGQRYFAPATAAELASLYEQYPDAIILAGGTDVGLWVTKHLMTLKTVIYLGNVEELKVIEQNDSEIRINAASLLNDAFPALVNEYPELEELWKRFSSMPIRNSGTLVGNVANGSPIGDSAPILIAIGTRVVLRKGERRRELALEDLYLDYRKQDREAGEFVEAIVVPKRRADQAVATYKLSKRFDQDISAVCGAYALRLDNGKVADARIAYGGMAATSKRAISTEKALIGKQWSEETVRAAMDAMGEDYRPMTDMRASSDYRIKTAKNLLLRFYLESTGAADTRV</sequence>
<dbReference type="Pfam" id="PF00111">
    <property type="entry name" value="Fer2"/>
    <property type="match status" value="1"/>
</dbReference>
<evidence type="ECO:0000256" key="5">
    <source>
        <dbReference type="ARBA" id="ARBA00023004"/>
    </source>
</evidence>
<dbReference type="SMART" id="SM01092">
    <property type="entry name" value="CO_deh_flav_C"/>
    <property type="match status" value="1"/>
</dbReference>
<evidence type="ECO:0000313" key="9">
    <source>
        <dbReference type="Proteomes" id="UP001168540"/>
    </source>
</evidence>
<evidence type="ECO:0000259" key="6">
    <source>
        <dbReference type="PROSITE" id="PS51085"/>
    </source>
</evidence>
<organism evidence="8 9">
    <name type="scientific">Crenobacter oryzisoli</name>
    <dbReference type="NCBI Taxonomy" id="3056844"/>
    <lineage>
        <taxon>Bacteria</taxon>
        <taxon>Pseudomonadati</taxon>
        <taxon>Pseudomonadota</taxon>
        <taxon>Betaproteobacteria</taxon>
        <taxon>Neisseriales</taxon>
        <taxon>Neisseriaceae</taxon>
        <taxon>Crenobacter</taxon>
    </lineage>
</organism>
<dbReference type="EMBL" id="JAUEDK010000004">
    <property type="protein sequence ID" value="MDN0073965.1"/>
    <property type="molecule type" value="Genomic_DNA"/>
</dbReference>
<dbReference type="InterPro" id="IPR012175">
    <property type="entry name" value="Xanth_DH_ssu_bac"/>
</dbReference>
<dbReference type="Pfam" id="PF00941">
    <property type="entry name" value="FAD_binding_5"/>
    <property type="match status" value="1"/>
</dbReference>
<dbReference type="Gene3D" id="3.30.465.10">
    <property type="match status" value="1"/>
</dbReference>
<gene>
    <name evidence="8" type="primary">xdhA</name>
    <name evidence="8" type="ORF">QU481_03535</name>
</gene>
<dbReference type="InterPro" id="IPR006058">
    <property type="entry name" value="2Fe2S_fd_BS"/>
</dbReference>
<evidence type="ECO:0000259" key="7">
    <source>
        <dbReference type="PROSITE" id="PS51387"/>
    </source>
</evidence>
<keyword evidence="9" id="KW-1185">Reference proteome</keyword>
<dbReference type="CDD" id="cd00207">
    <property type="entry name" value="fer2"/>
    <property type="match status" value="1"/>
</dbReference>
<comment type="caution">
    <text evidence="8">The sequence shown here is derived from an EMBL/GenBank/DDBJ whole genome shotgun (WGS) entry which is preliminary data.</text>
</comment>
<evidence type="ECO:0000256" key="2">
    <source>
        <dbReference type="ARBA" id="ARBA00022723"/>
    </source>
</evidence>
<keyword evidence="4 8" id="KW-0560">Oxidoreductase</keyword>
<dbReference type="Gene3D" id="3.10.20.30">
    <property type="match status" value="1"/>
</dbReference>
<evidence type="ECO:0000256" key="3">
    <source>
        <dbReference type="ARBA" id="ARBA00022827"/>
    </source>
</evidence>
<dbReference type="SUPFAM" id="SSF55447">
    <property type="entry name" value="CO dehydrogenase flavoprotein C-terminal domain-like"/>
    <property type="match status" value="1"/>
</dbReference>
<keyword evidence="1" id="KW-0285">Flavoprotein</keyword>
<keyword evidence="2" id="KW-0479">Metal-binding</keyword>
<dbReference type="PANTHER" id="PTHR45444">
    <property type="entry name" value="XANTHINE DEHYDROGENASE"/>
    <property type="match status" value="1"/>
</dbReference>
<dbReference type="Gene3D" id="1.10.150.120">
    <property type="entry name" value="[2Fe-2S]-binding domain"/>
    <property type="match status" value="1"/>
</dbReference>
<dbReference type="RefSeq" id="WP_289828514.1">
    <property type="nucleotide sequence ID" value="NZ_JAUEDK010000004.1"/>
</dbReference>
<dbReference type="InterPro" id="IPR016166">
    <property type="entry name" value="FAD-bd_PCMH"/>
</dbReference>
<dbReference type="SUPFAM" id="SSF56176">
    <property type="entry name" value="FAD-binding/transporter-associated domain-like"/>
    <property type="match status" value="1"/>
</dbReference>
<dbReference type="Pfam" id="PF03450">
    <property type="entry name" value="CO_deh_flav_C"/>
    <property type="match status" value="1"/>
</dbReference>
<dbReference type="InterPro" id="IPR016208">
    <property type="entry name" value="Ald_Oxase/xanthine_DH-like"/>
</dbReference>
<dbReference type="Proteomes" id="UP001168540">
    <property type="component" value="Unassembled WGS sequence"/>
</dbReference>
<dbReference type="SUPFAM" id="SSF54292">
    <property type="entry name" value="2Fe-2S ferredoxin-like"/>
    <property type="match status" value="1"/>
</dbReference>
<evidence type="ECO:0000256" key="4">
    <source>
        <dbReference type="ARBA" id="ARBA00023002"/>
    </source>
</evidence>
<dbReference type="InterPro" id="IPR001041">
    <property type="entry name" value="2Fe-2S_ferredoxin-type"/>
</dbReference>
<accession>A0ABT7XJJ7</accession>
<dbReference type="InterPro" id="IPR036010">
    <property type="entry name" value="2Fe-2S_ferredoxin-like_sf"/>
</dbReference>
<dbReference type="InterPro" id="IPR036683">
    <property type="entry name" value="CO_DH_flav_C_dom_sf"/>
</dbReference>
<dbReference type="InterPro" id="IPR036318">
    <property type="entry name" value="FAD-bd_PCMH-like_sf"/>
</dbReference>
<dbReference type="InterPro" id="IPR016167">
    <property type="entry name" value="FAD-bd_PCMH_sub1"/>
</dbReference>
<keyword evidence="3" id="KW-0274">FAD</keyword>
<dbReference type="PIRSF" id="PIRSF036557">
    <property type="entry name" value="XdhA_RC"/>
    <property type="match status" value="1"/>
</dbReference>
<name>A0ABT7XJJ7_9NEIS</name>
<dbReference type="InterPro" id="IPR016169">
    <property type="entry name" value="FAD-bd_PCMH_sub2"/>
</dbReference>
<keyword evidence="5" id="KW-0408">Iron</keyword>
<dbReference type="Pfam" id="PF01799">
    <property type="entry name" value="Fer2_2"/>
    <property type="match status" value="1"/>
</dbReference>
<dbReference type="Gene3D" id="3.30.390.50">
    <property type="entry name" value="CO dehydrogenase flavoprotein, C-terminal domain"/>
    <property type="match status" value="1"/>
</dbReference>
<protein>
    <submittedName>
        <fullName evidence="8">Xanthine dehydrogenase small subunit</fullName>
        <ecNumber evidence="8">1.17.1.4</ecNumber>
    </submittedName>
</protein>
<evidence type="ECO:0000313" key="8">
    <source>
        <dbReference type="EMBL" id="MDN0073965.1"/>
    </source>
</evidence>
<dbReference type="InterPro" id="IPR002888">
    <property type="entry name" value="2Fe-2S-bd"/>
</dbReference>
<dbReference type="InterPro" id="IPR036884">
    <property type="entry name" value="2Fe-2S-bd_dom_sf"/>
</dbReference>
<dbReference type="NCBIfam" id="TIGR02963">
    <property type="entry name" value="xanthine_xdhA"/>
    <property type="match status" value="1"/>
</dbReference>
<feature type="domain" description="FAD-binding PCMH-type" evidence="7">
    <location>
        <begin position="192"/>
        <end position="365"/>
    </location>
</feature>
<dbReference type="SUPFAM" id="SSF47741">
    <property type="entry name" value="CO dehydrogenase ISP C-domain like"/>
    <property type="match status" value="1"/>
</dbReference>
<proteinExistence type="predicted"/>
<dbReference type="PROSITE" id="PS51085">
    <property type="entry name" value="2FE2S_FER_2"/>
    <property type="match status" value="1"/>
</dbReference>
<dbReference type="GO" id="GO:0004854">
    <property type="term" value="F:xanthine dehydrogenase activity"/>
    <property type="evidence" value="ECO:0007669"/>
    <property type="project" value="UniProtKB-EC"/>
</dbReference>
<reference evidence="8" key="1">
    <citation type="submission" date="2023-06" db="EMBL/GenBank/DDBJ databases">
        <authorList>
            <person name="Zhang S."/>
        </authorList>
    </citation>
    <scope>NUCLEOTIDE SEQUENCE</scope>
    <source>
        <strain evidence="8">SG2303</strain>
    </source>
</reference>
<dbReference type="PROSITE" id="PS51387">
    <property type="entry name" value="FAD_PCMH"/>
    <property type="match status" value="1"/>
</dbReference>
<dbReference type="InterPro" id="IPR014307">
    <property type="entry name" value="Xanthine_DH_ssu"/>
</dbReference>
<dbReference type="InterPro" id="IPR005107">
    <property type="entry name" value="CO_DH_flav_C"/>
</dbReference>
<dbReference type="InterPro" id="IPR002346">
    <property type="entry name" value="Mopterin_DH_FAD-bd"/>
</dbReference>
<dbReference type="EC" id="1.17.1.4" evidence="8"/>
<dbReference type="Gene3D" id="3.30.43.10">
    <property type="entry name" value="Uridine Diphospho-n-acetylenolpyruvylglucosamine Reductase, domain 2"/>
    <property type="match status" value="1"/>
</dbReference>
<dbReference type="PROSITE" id="PS00197">
    <property type="entry name" value="2FE2S_FER_1"/>
    <property type="match status" value="1"/>
</dbReference>